<evidence type="ECO:0000313" key="3">
    <source>
        <dbReference type="Proteomes" id="UP000269374"/>
    </source>
</evidence>
<protein>
    <submittedName>
        <fullName evidence="2">Uncharacterized protein</fullName>
    </submittedName>
</protein>
<keyword evidence="1" id="KW-1133">Transmembrane helix</keyword>
<dbReference type="Proteomes" id="UP000269374">
    <property type="component" value="Chromosome"/>
</dbReference>
<sequence>MMNESENHTFQMDLMQEVYEVFQSQDKLLSSTEKKILAYSLVLLERKGPVDEILGQLAMRLDFFENHNEEGFIRGGMNHEVLKLSQKLRENKFVMSSSVVPGVREVHAVTWDDAIKGHKFTEDEGFVGFGYAQFDPSEKYKSAEERVAVPDNELIRNARAGGFLGTVGRGGAFIGIILIVILALVAVLGLLLKKVTNP</sequence>
<evidence type="ECO:0000256" key="1">
    <source>
        <dbReference type="SAM" id="Phobius"/>
    </source>
</evidence>
<feature type="transmembrane region" description="Helical" evidence="1">
    <location>
        <begin position="172"/>
        <end position="192"/>
    </location>
</feature>
<dbReference type="OrthoDB" id="2242144at2"/>
<proteinExistence type="predicted"/>
<accession>A0A387BI62</accession>
<keyword evidence="1" id="KW-0472">Membrane</keyword>
<dbReference type="RefSeq" id="WP_120772095.1">
    <property type="nucleotide sequence ID" value="NZ_CP032627.1"/>
</dbReference>
<dbReference type="AlphaFoldDB" id="A0A387BI62"/>
<keyword evidence="1" id="KW-0812">Transmembrane</keyword>
<dbReference type="EMBL" id="CP032627">
    <property type="protein sequence ID" value="AYG00707.1"/>
    <property type="molecule type" value="Genomic_DNA"/>
</dbReference>
<gene>
    <name evidence="2" type="ORF">D7I46_06140</name>
</gene>
<reference evidence="2 3" key="1">
    <citation type="submission" date="2018-09" db="EMBL/GenBank/DDBJ databases">
        <title>Genome sequencing of strain 1JSPR-7.</title>
        <authorList>
            <person name="Heo J."/>
            <person name="Kim S.-J."/>
            <person name="Kwon S.-W."/>
        </authorList>
    </citation>
    <scope>NUCLEOTIDE SEQUENCE [LARGE SCALE GENOMIC DNA]</scope>
    <source>
        <strain evidence="2 3">1JSPR-7</strain>
    </source>
</reference>
<evidence type="ECO:0000313" key="2">
    <source>
        <dbReference type="EMBL" id="AYG00707.1"/>
    </source>
</evidence>
<keyword evidence="3" id="KW-1185">Reference proteome</keyword>
<dbReference type="KEGG" id="lact:D7I46_06140"/>
<organism evidence="2 3">
    <name type="scientific">Lactococcus allomyrinae</name>
    <dbReference type="NCBI Taxonomy" id="2419773"/>
    <lineage>
        <taxon>Bacteria</taxon>
        <taxon>Bacillati</taxon>
        <taxon>Bacillota</taxon>
        <taxon>Bacilli</taxon>
        <taxon>Lactobacillales</taxon>
        <taxon>Streptococcaceae</taxon>
        <taxon>Lactococcus</taxon>
    </lineage>
</organism>
<name>A0A387BI62_9LACT</name>